<dbReference type="PANTHER" id="PTHR38657">
    <property type="entry name" value="SLR1343 PROTEIN"/>
    <property type="match status" value="1"/>
</dbReference>
<dbReference type="SUPFAM" id="SSF48173">
    <property type="entry name" value="Cryptochrome/photolyase FAD-binding domain"/>
    <property type="match status" value="1"/>
</dbReference>
<dbReference type="GO" id="GO:0016829">
    <property type="term" value="F:lyase activity"/>
    <property type="evidence" value="ECO:0007669"/>
    <property type="project" value="UniProtKB-KW"/>
</dbReference>
<gene>
    <name evidence="2" type="ORF">BST47_18655</name>
</gene>
<evidence type="ECO:0000313" key="3">
    <source>
        <dbReference type="Proteomes" id="UP000192411"/>
    </source>
</evidence>
<protein>
    <submittedName>
        <fullName evidence="2">Cryptochrome/photolyase family protein</fullName>
    </submittedName>
</protein>
<evidence type="ECO:0000313" key="2">
    <source>
        <dbReference type="EMBL" id="ORB63598.1"/>
    </source>
</evidence>
<dbReference type="Gene3D" id="1.10.579.10">
    <property type="entry name" value="DNA Cyclobutane Dipyrimidine Photolyase, subunit A, domain 3"/>
    <property type="match status" value="1"/>
</dbReference>
<dbReference type="STRING" id="75922.BST47_18655"/>
<dbReference type="InterPro" id="IPR052551">
    <property type="entry name" value="UV-DNA_repair_photolyase"/>
</dbReference>
<comment type="caution">
    <text evidence="2">The sequence shown here is derived from an EMBL/GenBank/DDBJ whole genome shotgun (WGS) entry which is preliminary data.</text>
</comment>
<dbReference type="AlphaFoldDB" id="A0A1X0JL26"/>
<keyword evidence="3" id="KW-1185">Reference proteome</keyword>
<dbReference type="EMBL" id="MVIM01000010">
    <property type="protein sequence ID" value="ORB63598.1"/>
    <property type="molecule type" value="Genomic_DNA"/>
</dbReference>
<feature type="region of interest" description="Disordered" evidence="1">
    <location>
        <begin position="168"/>
        <end position="200"/>
    </location>
</feature>
<dbReference type="Proteomes" id="UP000192411">
    <property type="component" value="Unassembled WGS sequence"/>
</dbReference>
<dbReference type="InterPro" id="IPR036134">
    <property type="entry name" value="Crypto/Photolyase_FAD-like_sf"/>
</dbReference>
<dbReference type="Gene3D" id="1.25.40.80">
    <property type="match status" value="1"/>
</dbReference>
<dbReference type="InterPro" id="IPR014729">
    <property type="entry name" value="Rossmann-like_a/b/a_fold"/>
</dbReference>
<accession>A0A1X0JL26</accession>
<dbReference type="Gene3D" id="1.10.10.1710">
    <property type="entry name" value="Deoxyribodipyrimidine photolyase-related"/>
    <property type="match status" value="1"/>
</dbReference>
<dbReference type="Gene3D" id="3.40.50.620">
    <property type="entry name" value="HUPs"/>
    <property type="match status" value="1"/>
</dbReference>
<dbReference type="InterPro" id="IPR007357">
    <property type="entry name" value="PhrB-like"/>
</dbReference>
<evidence type="ECO:0000256" key="1">
    <source>
        <dbReference type="SAM" id="MobiDB-lite"/>
    </source>
</evidence>
<proteinExistence type="predicted"/>
<reference evidence="2 3" key="1">
    <citation type="submission" date="2017-02" db="EMBL/GenBank/DDBJ databases">
        <title>The new phylogeny of genus Mycobacterium.</title>
        <authorList>
            <person name="Tortoli E."/>
            <person name="Trovato A."/>
            <person name="Cirillo D.M."/>
        </authorList>
    </citation>
    <scope>NUCLEOTIDE SEQUENCE [LARGE SCALE GENOMIC DNA]</scope>
    <source>
        <strain evidence="2 3">DSM 44338</strain>
    </source>
</reference>
<dbReference type="PANTHER" id="PTHR38657:SF1">
    <property type="entry name" value="SLR1343 PROTEIN"/>
    <property type="match status" value="1"/>
</dbReference>
<sequence length="504" mass="57897">MARAGYSPPVTAHDDTPLWLFADQLGPAVYGGEHAHREILLVEASSALRRRRYHRQKLHLVLSALRHAERDLGDRATLLKADTYTDALERFGRPVLVHEPTSHAAERFVHRLKKHGLVADILPTPTFALPRADFAGWAGNRTRFRMEDFYRDQRRRFDVLMNGADPVGGRWNYDEDNRESPPKKQATLGTPKPYRPHEDDIDDQVRRDLDRMDIDTVGDDGPRLFAVTPSEAKRALTRFIDHRLELFGRYEDAMMGQDWAMSHSLLSVPLNLGVLHPLDAVHAAEQAYRRQQAPLAAVEGFIRQILGWREYMWHLYWHFGPAYLRNNKLDARAKLPDWWIDLDADAVTAECLRHALMGVRDRGWTHHIQRLMVLGNHALQRGYHPRELTEWFATAYVDGFRWVMPTNVLGMSQHADGGKLATKPYASGGAYINKMSDHCADCAYDPKKRLGDDACPFTAGYWAFVHRHRDLLAKNNRTQRAVSSMERLKDLDAVLEQEKARTHF</sequence>
<dbReference type="Pfam" id="PF04244">
    <property type="entry name" value="DPRP"/>
    <property type="match status" value="1"/>
</dbReference>
<organism evidence="2 3">
    <name type="scientific">Mycolicibacterium tusciae</name>
    <dbReference type="NCBI Taxonomy" id="75922"/>
    <lineage>
        <taxon>Bacteria</taxon>
        <taxon>Bacillati</taxon>
        <taxon>Actinomycetota</taxon>
        <taxon>Actinomycetes</taxon>
        <taxon>Mycobacteriales</taxon>
        <taxon>Mycobacteriaceae</taxon>
        <taxon>Mycolicibacterium</taxon>
    </lineage>
</organism>
<feature type="compositionally biased region" description="Basic and acidic residues" evidence="1">
    <location>
        <begin position="172"/>
        <end position="182"/>
    </location>
</feature>
<keyword evidence="2" id="KW-0456">Lyase</keyword>
<dbReference type="OrthoDB" id="5288100at2"/>
<name>A0A1X0JL26_9MYCO</name>